<reference evidence="1" key="1">
    <citation type="submission" date="2024-05" db="EMBL/GenBank/DDBJ databases">
        <title>This phage originates from the Bacteriophage catalogue of the Bacteriophage Competence Centre, Department of Microbiology und Biotechnology, Max Rubner-Institut, Kiel, Germany.</title>
        <authorList>
            <person name="Sprotte S."/>
            <person name="Brinks E."/>
        </authorList>
    </citation>
    <scope>NUCLEOTIDE SEQUENCE</scope>
</reference>
<proteinExistence type="predicted"/>
<organism evidence="1">
    <name type="scientific">Salmonella phage PMBT22</name>
    <dbReference type="NCBI Taxonomy" id="3153513"/>
    <lineage>
        <taxon>Viruses</taxon>
        <taxon>Duplodnaviria</taxon>
        <taxon>Heunggongvirae</taxon>
        <taxon>Uroviricota</taxon>
        <taxon>Caudoviricetes</taxon>
    </lineage>
</organism>
<accession>A0AAU8GJC6</accession>
<protein>
    <submittedName>
        <fullName evidence="1">Uncharacterized protein</fullName>
    </submittedName>
</protein>
<sequence>MNNLWAFSFAFNTEKPALSEETRAWFEDYV</sequence>
<dbReference type="EMBL" id="PP810245">
    <property type="protein sequence ID" value="XCH42062.1"/>
    <property type="molecule type" value="Genomic_DNA"/>
</dbReference>
<evidence type="ECO:0000313" key="1">
    <source>
        <dbReference type="EMBL" id="XCH42062.1"/>
    </source>
</evidence>
<name>A0AAU8GJC6_9CAUD</name>